<protein>
    <submittedName>
        <fullName evidence="2">Uncharacterized protein</fullName>
    </submittedName>
</protein>
<dbReference type="AlphaFoldDB" id="A0A3M2SRW9"/>
<accession>A0A3M2SRW9</accession>
<feature type="compositionally biased region" description="Gly residues" evidence="1">
    <location>
        <begin position="111"/>
        <end position="121"/>
    </location>
</feature>
<evidence type="ECO:0000256" key="1">
    <source>
        <dbReference type="SAM" id="MobiDB-lite"/>
    </source>
</evidence>
<comment type="caution">
    <text evidence="2">The sequence shown here is derived from an EMBL/GenBank/DDBJ whole genome shotgun (WGS) entry which is preliminary data.</text>
</comment>
<evidence type="ECO:0000313" key="2">
    <source>
        <dbReference type="EMBL" id="RMJ20311.1"/>
    </source>
</evidence>
<feature type="compositionally biased region" description="Polar residues" evidence="1">
    <location>
        <begin position="156"/>
        <end position="168"/>
    </location>
</feature>
<organism evidence="2 3">
    <name type="scientific">Fusarium kuroshium</name>
    <dbReference type="NCBI Taxonomy" id="2010991"/>
    <lineage>
        <taxon>Eukaryota</taxon>
        <taxon>Fungi</taxon>
        <taxon>Dikarya</taxon>
        <taxon>Ascomycota</taxon>
        <taxon>Pezizomycotina</taxon>
        <taxon>Sordariomycetes</taxon>
        <taxon>Hypocreomycetidae</taxon>
        <taxon>Hypocreales</taxon>
        <taxon>Nectriaceae</taxon>
        <taxon>Fusarium</taxon>
        <taxon>Fusarium solani species complex</taxon>
    </lineage>
</organism>
<keyword evidence="3" id="KW-1185">Reference proteome</keyword>
<dbReference type="OrthoDB" id="10497042at2759"/>
<reference evidence="2 3" key="1">
    <citation type="submission" date="2017-06" db="EMBL/GenBank/DDBJ databases">
        <title>Comparative genomic analysis of Ambrosia Fusariam Clade fungi.</title>
        <authorList>
            <person name="Stajich J.E."/>
            <person name="Carrillo J."/>
            <person name="Kijimoto T."/>
            <person name="Eskalen A."/>
            <person name="O'Donnell K."/>
            <person name="Kasson M."/>
        </authorList>
    </citation>
    <scope>NUCLEOTIDE SEQUENCE [LARGE SCALE GENOMIC DNA]</scope>
    <source>
        <strain evidence="2">UCR3666</strain>
    </source>
</reference>
<evidence type="ECO:0000313" key="3">
    <source>
        <dbReference type="Proteomes" id="UP000277212"/>
    </source>
</evidence>
<gene>
    <name evidence="2" type="ORF">CDV36_000131</name>
</gene>
<feature type="compositionally biased region" description="Basic residues" evidence="1">
    <location>
        <begin position="122"/>
        <end position="135"/>
    </location>
</feature>
<feature type="region of interest" description="Disordered" evidence="1">
    <location>
        <begin position="109"/>
        <end position="197"/>
    </location>
</feature>
<name>A0A3M2SRW9_9HYPO</name>
<dbReference type="Proteomes" id="UP000277212">
    <property type="component" value="Unassembled WGS sequence"/>
</dbReference>
<proteinExistence type="predicted"/>
<dbReference type="EMBL" id="NKUJ01000001">
    <property type="protein sequence ID" value="RMJ20311.1"/>
    <property type="molecule type" value="Genomic_DNA"/>
</dbReference>
<sequence length="287" mass="31089">MRPRPFSHGRHRRVTGLPMALKPGSCTTHFSLDITYLSACLGIGLTVLNVGLPINLRSSSVSAVTMTMHFHGSLPGGITVHYSRGRTTYYFEAWSFAHMSIMGEDIHITPMGGGRRGSGGRNRGRGNNRQRRQRRRGTERAPNRAENKLQPPGQPNPSVRTAKSSTTSERTENPAEKANTSNLPMGMANPSLPMKNTQDSQAAKNTQWGLTEERPTGTANFETSRSTGLATGIESFAKTVETSRHAQPSHAIYPNEFGRAGGRLATGPWDFSSGFVQSLPSFPAGPG</sequence>
<feature type="compositionally biased region" description="Basic and acidic residues" evidence="1">
    <location>
        <begin position="136"/>
        <end position="147"/>
    </location>
</feature>